<reference evidence="2 3" key="1">
    <citation type="journal article" date="2015" name="Nature">
        <title>rRNA introns, odd ribosomes, and small enigmatic genomes across a large radiation of phyla.</title>
        <authorList>
            <person name="Brown C.T."/>
            <person name="Hug L.A."/>
            <person name="Thomas B.C."/>
            <person name="Sharon I."/>
            <person name="Castelle C.J."/>
            <person name="Singh A."/>
            <person name="Wilkins M.J."/>
            <person name="Williams K.H."/>
            <person name="Banfield J.F."/>
        </authorList>
    </citation>
    <scope>NUCLEOTIDE SEQUENCE [LARGE SCALE GENOMIC DNA]</scope>
</reference>
<keyword evidence="1" id="KW-0472">Membrane</keyword>
<evidence type="ECO:0000313" key="3">
    <source>
        <dbReference type="Proteomes" id="UP000034846"/>
    </source>
</evidence>
<proteinExistence type="predicted"/>
<sequence>MAKKQQSWGWVIGIVAVVVVLLAVKMYSGTLSRVSSDDDQAYSGDKTGVEPFLATLMPEDWKYYANAKKDIQSLLANQEITFYVVEDPQDTNLAYFAAYAYNNDLKNETLSIYKYTKSTYEYERIWRQTYASGDVAWMGNTYSLPVWRLVGYDNGKLIVLVEDSDNSPGICAQPFLVGIDNENVARLFTLDLANPSAGLAPYTPDEELVGQATAKQNECLSDM</sequence>
<protein>
    <submittedName>
        <fullName evidence="2">Uncharacterized protein</fullName>
    </submittedName>
</protein>
<dbReference type="AlphaFoldDB" id="A0A0G1XDK4"/>
<organism evidence="2 3">
    <name type="scientific">Candidatus Uhrbacteria bacterium GW2011_GWD2_52_7</name>
    <dbReference type="NCBI Taxonomy" id="1618989"/>
    <lineage>
        <taxon>Bacteria</taxon>
        <taxon>Candidatus Uhriibacteriota</taxon>
    </lineage>
</organism>
<dbReference type="EMBL" id="LCRD01000047">
    <property type="protein sequence ID" value="KKW29368.1"/>
    <property type="molecule type" value="Genomic_DNA"/>
</dbReference>
<dbReference type="Proteomes" id="UP000034846">
    <property type="component" value="Unassembled WGS sequence"/>
</dbReference>
<keyword evidence="1" id="KW-0812">Transmembrane</keyword>
<gene>
    <name evidence="2" type="ORF">UY72_C0047G0009</name>
</gene>
<evidence type="ECO:0000313" key="2">
    <source>
        <dbReference type="EMBL" id="KKW29368.1"/>
    </source>
</evidence>
<comment type="caution">
    <text evidence="2">The sequence shown here is derived from an EMBL/GenBank/DDBJ whole genome shotgun (WGS) entry which is preliminary data.</text>
</comment>
<keyword evidence="1" id="KW-1133">Transmembrane helix</keyword>
<feature type="transmembrane region" description="Helical" evidence="1">
    <location>
        <begin position="7"/>
        <end position="27"/>
    </location>
</feature>
<name>A0A0G1XDK4_9BACT</name>
<accession>A0A0G1XDK4</accession>
<evidence type="ECO:0000256" key="1">
    <source>
        <dbReference type="SAM" id="Phobius"/>
    </source>
</evidence>